<organism evidence="2 3">
    <name type="scientific">Actinomadura syzygii</name>
    <dbReference type="NCBI Taxonomy" id="1427538"/>
    <lineage>
        <taxon>Bacteria</taxon>
        <taxon>Bacillati</taxon>
        <taxon>Actinomycetota</taxon>
        <taxon>Actinomycetes</taxon>
        <taxon>Streptosporangiales</taxon>
        <taxon>Thermomonosporaceae</taxon>
        <taxon>Actinomadura</taxon>
    </lineage>
</organism>
<evidence type="ECO:0000259" key="1">
    <source>
        <dbReference type="Pfam" id="PF13454"/>
    </source>
</evidence>
<dbReference type="Pfam" id="PF13454">
    <property type="entry name" value="NAD_binding_9"/>
    <property type="match status" value="1"/>
</dbReference>
<dbReference type="Gene3D" id="3.50.50.60">
    <property type="entry name" value="FAD/NAD(P)-binding domain"/>
    <property type="match status" value="2"/>
</dbReference>
<keyword evidence="3" id="KW-1185">Reference proteome</keyword>
<evidence type="ECO:0000313" key="2">
    <source>
        <dbReference type="EMBL" id="TYC15504.1"/>
    </source>
</evidence>
<reference evidence="2 3" key="1">
    <citation type="submission" date="2019-08" db="EMBL/GenBank/DDBJ databases">
        <title>Actinomadura sp. nov. CYP1-5 isolated from mountain soil.</title>
        <authorList>
            <person name="Songsumanus A."/>
            <person name="Kuncharoen N."/>
            <person name="Kudo T."/>
            <person name="Yuki M."/>
            <person name="Igarashi Y."/>
            <person name="Tanasupawat S."/>
        </authorList>
    </citation>
    <scope>NUCLEOTIDE SEQUENCE [LARGE SCALE GENOMIC DNA]</scope>
    <source>
        <strain evidence="2 3">GKU157</strain>
    </source>
</reference>
<accession>A0A5D0UBU2</accession>
<dbReference type="InterPro" id="IPR036188">
    <property type="entry name" value="FAD/NAD-bd_sf"/>
</dbReference>
<dbReference type="SUPFAM" id="SSF51971">
    <property type="entry name" value="Nucleotide-binding domain"/>
    <property type="match status" value="1"/>
</dbReference>
<dbReference type="PRINTS" id="PR00368">
    <property type="entry name" value="FADPNR"/>
</dbReference>
<dbReference type="EMBL" id="VSFF01000005">
    <property type="protein sequence ID" value="TYC15504.1"/>
    <property type="molecule type" value="Genomic_DNA"/>
</dbReference>
<dbReference type="InterPro" id="IPR038732">
    <property type="entry name" value="HpyO/CreE_NAD-binding"/>
</dbReference>
<dbReference type="PANTHER" id="PTHR40254">
    <property type="entry name" value="BLR0577 PROTEIN"/>
    <property type="match status" value="1"/>
</dbReference>
<name>A0A5D0UBU2_9ACTN</name>
<gene>
    <name evidence="2" type="ORF">FXF65_14470</name>
</gene>
<dbReference type="SUPFAM" id="SSF51905">
    <property type="entry name" value="FAD/NAD(P)-binding domain"/>
    <property type="match status" value="1"/>
</dbReference>
<dbReference type="Proteomes" id="UP000322634">
    <property type="component" value="Unassembled WGS sequence"/>
</dbReference>
<feature type="domain" description="FAD-dependent urate hydroxylase HpyO/Asp monooxygenase CreE-like FAD/NAD(P)-binding" evidence="1">
    <location>
        <begin position="40"/>
        <end position="208"/>
    </location>
</feature>
<dbReference type="InterPro" id="IPR052189">
    <property type="entry name" value="L-asp_N-monooxygenase_NS-form"/>
</dbReference>
<dbReference type="OrthoDB" id="101972at2"/>
<comment type="caution">
    <text evidence="2">The sequence shown here is derived from an EMBL/GenBank/DDBJ whole genome shotgun (WGS) entry which is preliminary data.</text>
</comment>
<protein>
    <submittedName>
        <fullName evidence="2">FAD-dependent oxidoreductase</fullName>
    </submittedName>
</protein>
<dbReference type="PANTHER" id="PTHR40254:SF1">
    <property type="entry name" value="BLR0577 PROTEIN"/>
    <property type="match status" value="1"/>
</dbReference>
<dbReference type="AlphaFoldDB" id="A0A5D0UBU2"/>
<proteinExistence type="predicted"/>
<evidence type="ECO:0000313" key="3">
    <source>
        <dbReference type="Proteomes" id="UP000322634"/>
    </source>
</evidence>
<sequence length="628" mass="68083">MTLGGQGDARYAQPAKSFVADRSACAGVATVGFSEPRSVVIVGAGLGGTATAVRLLQFAREPLRVVVVERRPEYRSAGVAYHRTGNHWHHVFNIQAGRMSMFREDVDDFLDWANNEADRAGWPPEWSGFMFVESGPAPRRIYADYLAARLAGAAREAAKGVTLLEADGEVVDLEIGGGRVGVVVENSSLPGSSGRTVLQADHVVLATGLEERDLPFAAGVKDHPAFVRHPYSKDGIERIISVRRDAVVAIVGTLLSAYDSASLLLRRGHTGPIHMISRSGLRLRTYPTDHRHHVLDLPAPRLHADAYEGRDELVRRVKSEWQRACDIVAREHPAVPRAVVTERVAKSWEPFLPEALARVPSSDLRALLDGYGSLLATLRVNAVAYITHFVDAALESGRPIVRTTGKVDEIVGTASGALRLTVSGPGASRTIEADLVISNFGRETDYAQVGSPLWKNLLRKGIAMRHRRTGRGIEVDASGGLLGPCGVPVAPISVVGCPREGDEIVRYGRMGAFAFNLAAIKNHSVGVAAAVLRSLESCFDDTSSIDAGAFPRLISLDVRRMAARRRCDREAWTARFEECLQSVRDGRVTDRALRFAVNTAATTRLNDLSVTPRDLRSLLGLDEPSEAD</sequence>